<dbReference type="InterPro" id="IPR014748">
    <property type="entry name" value="Enoyl-CoA_hydra_C"/>
</dbReference>
<dbReference type="FunFam" id="1.10.12.10:FF:000001">
    <property type="entry name" value="Probable enoyl-CoA hydratase, mitochondrial"/>
    <property type="match status" value="1"/>
</dbReference>
<dbReference type="EMBL" id="AE000513">
    <property type="protein sequence ID" value="AAF10723.1"/>
    <property type="molecule type" value="Genomic_DNA"/>
</dbReference>
<comment type="similarity">
    <text evidence="1">Belongs to the enoyl-CoA hydratase/isomerase family.</text>
</comment>
<dbReference type="PaxDb" id="243230-DR_1151"/>
<dbReference type="FunFam" id="3.90.226.10:FF:000009">
    <property type="entry name" value="Carnitinyl-CoA dehydratase"/>
    <property type="match status" value="1"/>
</dbReference>
<dbReference type="GO" id="GO:0006635">
    <property type="term" value="P:fatty acid beta-oxidation"/>
    <property type="evidence" value="ECO:0000318"/>
    <property type="project" value="GO_Central"/>
</dbReference>
<evidence type="ECO:0000256" key="2">
    <source>
        <dbReference type="ARBA" id="ARBA00023239"/>
    </source>
</evidence>
<evidence type="ECO:0000313" key="4">
    <source>
        <dbReference type="Proteomes" id="UP000002524"/>
    </source>
</evidence>
<keyword evidence="2" id="KW-0456">Lyase</keyword>
<gene>
    <name evidence="3" type="ordered locus">DR_1151</name>
</gene>
<dbReference type="Pfam" id="PF00378">
    <property type="entry name" value="ECH_1"/>
    <property type="match status" value="1"/>
</dbReference>
<dbReference type="InParanoid" id="Q9RV78"/>
<dbReference type="CDD" id="cd06558">
    <property type="entry name" value="crotonase-like"/>
    <property type="match status" value="1"/>
</dbReference>
<dbReference type="STRING" id="243230.DR_1151"/>
<dbReference type="eggNOG" id="COG1024">
    <property type="taxonomic scope" value="Bacteria"/>
</dbReference>
<dbReference type="InterPro" id="IPR029045">
    <property type="entry name" value="ClpP/crotonase-like_dom_sf"/>
</dbReference>
<sequence length="302" mass="31687">MGGVFQDSPSLDSLFFPQPLPSAAKSCHHAGMTYSDDDLRLDEMEFENITIDQHGPIAVLTVNRPKALNALNGTTLSELAMAADLIANDPEVGALIVTGAGDKAFVAGADISELAGLEGPFAGRDMSLLGQDAMTQLSNLPIPVIAAIGGYALGGGLELALCCDIRIASPRARMGLPEVTLGLLPGFAGTQRLPRLIGAGRALDLMLTARQIGAEEALSMGLVNYVADDPLQKAREVAEQIVKNGPLAISLVKEAVRRGLATDLEAGMEIEADLFGLAFATSDFKEGTKAFLEKRPAEFKGE</sequence>
<dbReference type="OrthoDB" id="9771883at2"/>
<dbReference type="PANTHER" id="PTHR11941">
    <property type="entry name" value="ENOYL-COA HYDRATASE-RELATED"/>
    <property type="match status" value="1"/>
</dbReference>
<protein>
    <submittedName>
        <fullName evidence="3">3-hydroxybutyryl-CoA dehydratase</fullName>
    </submittedName>
</protein>
<dbReference type="PANTHER" id="PTHR11941:SF54">
    <property type="entry name" value="ENOYL-COA HYDRATASE, MITOCHONDRIAL"/>
    <property type="match status" value="1"/>
</dbReference>
<dbReference type="EnsemblBacteria" id="AAF10723">
    <property type="protein sequence ID" value="AAF10723"/>
    <property type="gene ID" value="DR_1151"/>
</dbReference>
<dbReference type="Proteomes" id="UP000002524">
    <property type="component" value="Chromosome 1"/>
</dbReference>
<dbReference type="PIR" id="A75432">
    <property type="entry name" value="A75432"/>
</dbReference>
<proteinExistence type="inferred from homology"/>
<name>Q9RV78_DEIRA</name>
<reference evidence="3 4" key="1">
    <citation type="journal article" date="1999" name="Science">
        <title>Genome sequence of the radioresistant bacterium Deinococcus radiodurans R1.</title>
        <authorList>
            <person name="White O."/>
            <person name="Eisen J.A."/>
            <person name="Heidelberg J.F."/>
            <person name="Hickey E.K."/>
            <person name="Peterson J.D."/>
            <person name="Dodson R.J."/>
            <person name="Haft D.H."/>
            <person name="Gwinn M.L."/>
            <person name="Nelson W.C."/>
            <person name="Richardson D.L."/>
            <person name="Moffat K.S."/>
            <person name="Qin H."/>
            <person name="Jiang L."/>
            <person name="Pamphile W."/>
            <person name="Crosby M."/>
            <person name="Shen M."/>
            <person name="Vamathevan J.J."/>
            <person name="Lam P."/>
            <person name="McDonald L."/>
            <person name="Utterback T."/>
            <person name="Zalewski C."/>
            <person name="Makarova K.S."/>
            <person name="Aravind L."/>
            <person name="Daly M.J."/>
            <person name="Minton K.W."/>
            <person name="Fleischmann R.D."/>
            <person name="Ketchum K.A."/>
            <person name="Nelson K.E."/>
            <person name="Salzberg S."/>
            <person name="Smith H.O."/>
            <person name="Venter J.C."/>
            <person name="Fraser C.M."/>
        </authorList>
    </citation>
    <scope>NUCLEOTIDE SEQUENCE [LARGE SCALE GENOMIC DNA]</scope>
    <source>
        <strain evidence="4">ATCC 13939 / DSM 20539 / JCM 16871 / LMG 4051 / NBRC 15346 / NCIMB 9279 / R1 / VKM B-1422</strain>
    </source>
</reference>
<dbReference type="KEGG" id="dra:DR_1151"/>
<dbReference type="AlphaFoldDB" id="Q9RV78"/>
<dbReference type="PATRIC" id="fig|243230.17.peg.1348"/>
<dbReference type="SUPFAM" id="SSF52096">
    <property type="entry name" value="ClpP/crotonase"/>
    <property type="match status" value="1"/>
</dbReference>
<dbReference type="GO" id="GO:0016836">
    <property type="term" value="F:hydro-lyase activity"/>
    <property type="evidence" value="ECO:0007669"/>
    <property type="project" value="UniProtKB-ARBA"/>
</dbReference>
<dbReference type="InterPro" id="IPR001753">
    <property type="entry name" value="Enoyl-CoA_hydra/iso"/>
</dbReference>
<evidence type="ECO:0000313" key="3">
    <source>
        <dbReference type="EMBL" id="AAF10723.1"/>
    </source>
</evidence>
<dbReference type="HOGENOM" id="CLU_009834_7_6_0"/>
<evidence type="ECO:0000256" key="1">
    <source>
        <dbReference type="ARBA" id="ARBA00005254"/>
    </source>
</evidence>
<dbReference type="FunCoup" id="Q9RV78">
    <property type="interactions" value="352"/>
</dbReference>
<dbReference type="Gene3D" id="1.10.12.10">
    <property type="entry name" value="Lyase 2-enoyl-coa Hydratase, Chain A, domain 2"/>
    <property type="match status" value="1"/>
</dbReference>
<dbReference type="Gene3D" id="3.90.226.10">
    <property type="entry name" value="2-enoyl-CoA Hydratase, Chain A, domain 1"/>
    <property type="match status" value="1"/>
</dbReference>
<keyword evidence="4" id="KW-1185">Reference proteome</keyword>
<organism evidence="3 4">
    <name type="scientific">Deinococcus radiodurans (strain ATCC 13939 / DSM 20539 / JCM 16871 / CCUG 27074 / LMG 4051 / NBRC 15346 / NCIMB 9279 / VKM B-1422 / R1)</name>
    <dbReference type="NCBI Taxonomy" id="243230"/>
    <lineage>
        <taxon>Bacteria</taxon>
        <taxon>Thermotogati</taxon>
        <taxon>Deinococcota</taxon>
        <taxon>Deinococci</taxon>
        <taxon>Deinococcales</taxon>
        <taxon>Deinococcaceae</taxon>
        <taxon>Deinococcus</taxon>
    </lineage>
</organism>
<accession>Q9RV78</accession>